<dbReference type="InterPro" id="IPR043502">
    <property type="entry name" value="DNA/RNA_pol_sf"/>
</dbReference>
<dbReference type="Gene3D" id="3.60.10.10">
    <property type="entry name" value="Endonuclease/exonuclease/phosphatase"/>
    <property type="match status" value="1"/>
</dbReference>
<dbReference type="InterPro" id="IPR020847">
    <property type="entry name" value="AP_endonuclease_F1_BS"/>
</dbReference>
<dbReference type="Pfam" id="PF03372">
    <property type="entry name" value="Exo_endo_phos"/>
    <property type="match status" value="1"/>
</dbReference>
<dbReference type="Pfam" id="PF00078">
    <property type="entry name" value="RVT_1"/>
    <property type="match status" value="1"/>
</dbReference>
<dbReference type="SUPFAM" id="SSF56219">
    <property type="entry name" value="DNase I-like"/>
    <property type="match status" value="1"/>
</dbReference>
<gene>
    <name evidence="3" type="ORF">FSB_LOCUS3609</name>
</gene>
<feature type="region of interest" description="Disordered" evidence="1">
    <location>
        <begin position="318"/>
        <end position="338"/>
    </location>
</feature>
<dbReference type="GO" id="GO:0004519">
    <property type="term" value="F:endonuclease activity"/>
    <property type="evidence" value="ECO:0007669"/>
    <property type="project" value="InterPro"/>
</dbReference>
<dbReference type="InterPro" id="IPR043128">
    <property type="entry name" value="Rev_trsase/Diguanyl_cyclase"/>
</dbReference>
<evidence type="ECO:0000313" key="3">
    <source>
        <dbReference type="EMBL" id="SPC75727.1"/>
    </source>
</evidence>
<sequence>MLSEEAKVPRVQVELYSLNEGSWRITTSGSDSFPPWLKGAWAKPVACFKGAIHFAMKHRDNVLVLSFDLGDEGIACFSIWTMKEYGVVDSWTKQFTIDLSGEILRVLGLRKNGHLLVEAKVPHDWGLSSYEPESQQVTNLGICGRSYYFHVDDYMENLVLLNKPNDVVSRRVVSTKRKYRKKLARQRCVLGLLGNWFWRIGSVVRRFYCLEMSPKVKIFESGLKHVRNIYLGLAGAKWIDQCVEENIVREKDQAFVRTRGENGKTYVSWRCSNDHGWYLEFTECGRGGSRGRVVIPEGRKQSGWCGFGMELQLLLSPDHNNGHGPQQESRQNRSVGDGVEKPWYNGDLVSGEKGLYTYAGVVGLANGRQLVIPYFIPPPWSRVGVFPPRVVPNSDEPTLNVVTGLSDDGIARRKTEPTGSKLVSSGLELVPVQNLEPMVVQPISMVCPLVEDNPPSTAEPAKIGFYQNPPFNWVVGQMKAFGELVGASYEGLNDKDKRLRMRNLIRTWKADIICLQETKMAAINRRVIQSLWGNQHVDWIILGSNGTARGVLLMWDKRVVEKVDEAASYYSLSCKFRNVQDQFEWIFTGVYGPNLDGERGLLWDELLGLLSWWDAPCCIGGDFNVVRFPSEKSGMASFHSAMHEFNDFISECGLMDISLEGGLFTWSNNWDVPAMSKIDRFLFSLAWAYHFGLVNQQRLPRLLCDHFPIRLNCGRIVGGKSPFRFENMWLKASIGNYTSRIPHVDRFWMAYLFPPYLRRGFLVKKDHLRRKKSAKCLNATFLSLIPKKANAVKVKDFRPISLVGSVYKILTKVLANRLSVVLAAVISPSQNAFIQGRQITDWVLVANKCLDTKLKEDHPEVISWKVFFWSSRGLRQGDSLSPLLFVIVMEALSRMMTKTVEGGLLSSIQVGSRDHNMVHVSHLLFADDTLIFSDANPAHIFNLRLLFTWFEAISGLKINFNKCEMAPVGNVPDLDNLAAILGFKIVQLPINYLGLPLGAKFKSKTIWDPILEKMERKLSGWQRMYLSKGGWVTLIKSTLSSLPTYYLSLFPIPSSVAFCIDKIQRDFLWGGIGEGKKFHLINWHQVCQPLKSGGLGFRNIRVFNRALLGKWLWRYGTETDAFWRSIIFSKYGNSWGDWTTRELNGPHGVSLWKHIRKDWGHFARHVHVEVGDGAKTRFWTDIWCGTCSLKDGFPELYHIARNKEAPVMDHLRYHNESVSWDFNFTRHAQDWELNAVASFLELLSSSSVKGYGEDRMCWRGSSKEGFQVRNYYKNLLPTAGIVVPWKRIWKTNAPPSVAFFVWVAALGRILTTDNLRKRHVIVLDWCCMCKESGESISHLLLHCSAAREIWSFMFSIFGIQWFMPGGVLDLFSCWGDSCHSIRIRKLWDMVPPCVFWCIWWERNSRSFEGKERNLMEVKGTVLRTLLDWCNAAGVVSFSSVLDFLDYCIA</sequence>
<dbReference type="Gene3D" id="3.30.70.270">
    <property type="match status" value="1"/>
</dbReference>
<dbReference type="GO" id="GO:0003677">
    <property type="term" value="F:DNA binding"/>
    <property type="evidence" value="ECO:0007669"/>
    <property type="project" value="InterPro"/>
</dbReference>
<dbReference type="PROSITE" id="PS00726">
    <property type="entry name" value="AP_NUCLEASE_F1_1"/>
    <property type="match status" value="1"/>
</dbReference>
<dbReference type="InterPro" id="IPR026960">
    <property type="entry name" value="RVT-Znf"/>
</dbReference>
<reference evidence="3" key="1">
    <citation type="submission" date="2018-02" db="EMBL/GenBank/DDBJ databases">
        <authorList>
            <person name="Cohen D.B."/>
            <person name="Kent A.D."/>
        </authorList>
    </citation>
    <scope>NUCLEOTIDE SEQUENCE</scope>
</reference>
<dbReference type="InterPro" id="IPR036691">
    <property type="entry name" value="Endo/exonu/phosph_ase_sf"/>
</dbReference>
<dbReference type="GO" id="GO:0006281">
    <property type="term" value="P:DNA repair"/>
    <property type="evidence" value="ECO:0007669"/>
    <property type="project" value="InterPro"/>
</dbReference>
<feature type="compositionally biased region" description="Polar residues" evidence="1">
    <location>
        <begin position="323"/>
        <end position="334"/>
    </location>
</feature>
<dbReference type="InterPro" id="IPR000477">
    <property type="entry name" value="RT_dom"/>
</dbReference>
<name>A0A2N9E9R3_FAGSY</name>
<evidence type="ECO:0000259" key="2">
    <source>
        <dbReference type="PROSITE" id="PS50878"/>
    </source>
</evidence>
<protein>
    <recommendedName>
        <fullName evidence="2">Reverse transcriptase domain-containing protein</fullName>
    </recommendedName>
</protein>
<dbReference type="EMBL" id="OIVN01000178">
    <property type="protein sequence ID" value="SPC75727.1"/>
    <property type="molecule type" value="Genomic_DNA"/>
</dbReference>
<dbReference type="PROSITE" id="PS50878">
    <property type="entry name" value="RT_POL"/>
    <property type="match status" value="1"/>
</dbReference>
<dbReference type="Pfam" id="PF13966">
    <property type="entry name" value="zf-RVT"/>
    <property type="match status" value="1"/>
</dbReference>
<dbReference type="PANTHER" id="PTHR33116:SF78">
    <property type="entry name" value="OS12G0587133 PROTEIN"/>
    <property type="match status" value="1"/>
</dbReference>
<dbReference type="InterPro" id="IPR005135">
    <property type="entry name" value="Endo/exonuclease/phosphatase"/>
</dbReference>
<dbReference type="CDD" id="cd01650">
    <property type="entry name" value="RT_nLTR_like"/>
    <property type="match status" value="1"/>
</dbReference>
<organism evidence="3">
    <name type="scientific">Fagus sylvatica</name>
    <name type="common">Beechnut</name>
    <dbReference type="NCBI Taxonomy" id="28930"/>
    <lineage>
        <taxon>Eukaryota</taxon>
        <taxon>Viridiplantae</taxon>
        <taxon>Streptophyta</taxon>
        <taxon>Embryophyta</taxon>
        <taxon>Tracheophyta</taxon>
        <taxon>Spermatophyta</taxon>
        <taxon>Magnoliopsida</taxon>
        <taxon>eudicotyledons</taxon>
        <taxon>Gunneridae</taxon>
        <taxon>Pentapetalae</taxon>
        <taxon>rosids</taxon>
        <taxon>fabids</taxon>
        <taxon>Fagales</taxon>
        <taxon>Fagaceae</taxon>
        <taxon>Fagus</taxon>
    </lineage>
</organism>
<dbReference type="SUPFAM" id="SSF56672">
    <property type="entry name" value="DNA/RNA polymerases"/>
    <property type="match status" value="1"/>
</dbReference>
<dbReference type="PANTHER" id="PTHR33116">
    <property type="entry name" value="REVERSE TRANSCRIPTASE ZINC-BINDING DOMAIN-CONTAINING PROTEIN-RELATED-RELATED"/>
    <property type="match status" value="1"/>
</dbReference>
<accession>A0A2N9E9R3</accession>
<proteinExistence type="predicted"/>
<evidence type="ECO:0000256" key="1">
    <source>
        <dbReference type="SAM" id="MobiDB-lite"/>
    </source>
</evidence>
<feature type="domain" description="Reverse transcriptase" evidence="2">
    <location>
        <begin position="766"/>
        <end position="997"/>
    </location>
</feature>